<evidence type="ECO:0000256" key="1">
    <source>
        <dbReference type="SAM" id="SignalP"/>
    </source>
</evidence>
<keyword evidence="3" id="KW-1185">Reference proteome</keyword>
<comment type="caution">
    <text evidence="2">The sequence shown here is derived from an EMBL/GenBank/DDBJ whole genome shotgun (WGS) entry which is preliminary data.</text>
</comment>
<accession>A0ABP0AQ29</accession>
<reference evidence="2 3" key="1">
    <citation type="submission" date="2024-01" db="EMBL/GenBank/DDBJ databases">
        <authorList>
            <person name="Allen C."/>
            <person name="Tagirdzhanova G."/>
        </authorList>
    </citation>
    <scope>NUCLEOTIDE SEQUENCE [LARGE SCALE GENOMIC DNA]</scope>
</reference>
<keyword evidence="1" id="KW-0732">Signal</keyword>
<feature type="signal peptide" evidence="1">
    <location>
        <begin position="1"/>
        <end position="20"/>
    </location>
</feature>
<gene>
    <name evidence="2" type="ORF">SBRCBS47491_000406</name>
</gene>
<evidence type="ECO:0000313" key="3">
    <source>
        <dbReference type="Proteomes" id="UP001642406"/>
    </source>
</evidence>
<evidence type="ECO:0008006" key="4">
    <source>
        <dbReference type="Google" id="ProtNLM"/>
    </source>
</evidence>
<sequence>MLYNTFVSAAILAGSAFATAAPVDTATGNLTADAIDFVVDAPLAVTMGSFLSLIDTISSVPDSVIDAGDDAVHEWLRPIGAPAVSAIATPNSLITTRSTEAADAADSTAVAAATDAVNGLIKDLECAAAVAAAIAGDLLPAAKILKAKKLIKVLGGVKKVAKLFLEYHSNKSEAIKEGGKTLLELVEVLLGIDSIKKHCT</sequence>
<evidence type="ECO:0000313" key="2">
    <source>
        <dbReference type="EMBL" id="CAK7209328.1"/>
    </source>
</evidence>
<proteinExistence type="predicted"/>
<organism evidence="2 3">
    <name type="scientific">Sporothrix bragantina</name>
    <dbReference type="NCBI Taxonomy" id="671064"/>
    <lineage>
        <taxon>Eukaryota</taxon>
        <taxon>Fungi</taxon>
        <taxon>Dikarya</taxon>
        <taxon>Ascomycota</taxon>
        <taxon>Pezizomycotina</taxon>
        <taxon>Sordariomycetes</taxon>
        <taxon>Sordariomycetidae</taxon>
        <taxon>Ophiostomatales</taxon>
        <taxon>Ophiostomataceae</taxon>
        <taxon>Sporothrix</taxon>
    </lineage>
</organism>
<dbReference type="Proteomes" id="UP001642406">
    <property type="component" value="Unassembled WGS sequence"/>
</dbReference>
<name>A0ABP0AQ29_9PEZI</name>
<dbReference type="EMBL" id="CAWUHC010000002">
    <property type="protein sequence ID" value="CAK7209328.1"/>
    <property type="molecule type" value="Genomic_DNA"/>
</dbReference>
<protein>
    <recommendedName>
        <fullName evidence="4">Cell wall galactomannoprotein</fullName>
    </recommendedName>
</protein>
<feature type="chain" id="PRO_5046653054" description="Cell wall galactomannoprotein" evidence="1">
    <location>
        <begin position="21"/>
        <end position="200"/>
    </location>
</feature>